<accession>A0A5N6STJ6</accession>
<protein>
    <submittedName>
        <fullName evidence="2">Uncharacterized protein</fullName>
    </submittedName>
</protein>
<dbReference type="OrthoDB" id="58379at2759"/>
<name>A0A5N6STJ6_ASPPS</name>
<dbReference type="RefSeq" id="XP_031913212.1">
    <property type="nucleotide sequence ID" value="XM_032060013.1"/>
</dbReference>
<dbReference type="GeneID" id="43644223"/>
<dbReference type="EMBL" id="ML743579">
    <property type="protein sequence ID" value="KAE8137149.1"/>
    <property type="molecule type" value="Genomic_DNA"/>
</dbReference>
<evidence type="ECO:0000256" key="1">
    <source>
        <dbReference type="SAM" id="MobiDB-lite"/>
    </source>
</evidence>
<feature type="compositionally biased region" description="Polar residues" evidence="1">
    <location>
        <begin position="17"/>
        <end position="37"/>
    </location>
</feature>
<dbReference type="Proteomes" id="UP000325672">
    <property type="component" value="Unassembled WGS sequence"/>
</dbReference>
<keyword evidence="3" id="KW-1185">Reference proteome</keyword>
<organism evidence="2 3">
    <name type="scientific">Aspergillus pseudotamarii</name>
    <dbReference type="NCBI Taxonomy" id="132259"/>
    <lineage>
        <taxon>Eukaryota</taxon>
        <taxon>Fungi</taxon>
        <taxon>Dikarya</taxon>
        <taxon>Ascomycota</taxon>
        <taxon>Pezizomycotina</taxon>
        <taxon>Eurotiomycetes</taxon>
        <taxon>Eurotiomycetidae</taxon>
        <taxon>Eurotiales</taxon>
        <taxon>Aspergillaceae</taxon>
        <taxon>Aspergillus</taxon>
        <taxon>Aspergillus subgen. Circumdati</taxon>
    </lineage>
</organism>
<sequence length="277" mass="30833">MTCFRARDEPPAYEETAGSSSTAIPGDNKTQFQDEPQRSQYGLISFSGYDRVRLMRFPESIVPLVSETLQKHWPKGIQNVKAYYESTEFKLRGNPFEHGNDDEKIALRNVMLGLLDTLAREGWGVHPAAGGLGRIGNYKSLGQKDSLIFKRQAPQQLSWMCISFDSEDLMHLINAPHALALSLVSTFGDRIKNCNQDLVTGTFEVRFQRKIWAKSSDEGAVLSRVAILDVLQCLEGQGFRLCSSLDIDYGNGGELYKSSGEAWFCCRDGVDGVGGYI</sequence>
<feature type="region of interest" description="Disordered" evidence="1">
    <location>
        <begin position="1"/>
        <end position="37"/>
    </location>
</feature>
<dbReference type="PANTHER" id="PTHR38696:SF1">
    <property type="entry name" value="MEDIATOR OF RNA POLYMERASE II TRANSCRIPTION SUBUNIT 13"/>
    <property type="match status" value="1"/>
</dbReference>
<dbReference type="PANTHER" id="PTHR38696">
    <property type="entry name" value="MEDIATOR OF RNA POLYMERASE II TRANSCRIPTION SUBUNIT 13"/>
    <property type="match status" value="1"/>
</dbReference>
<proteinExistence type="predicted"/>
<evidence type="ECO:0000313" key="3">
    <source>
        <dbReference type="Proteomes" id="UP000325672"/>
    </source>
</evidence>
<reference evidence="2 3" key="1">
    <citation type="submission" date="2019-04" db="EMBL/GenBank/DDBJ databases">
        <title>Friends and foes A comparative genomics study of 23 Aspergillus species from section Flavi.</title>
        <authorList>
            <consortium name="DOE Joint Genome Institute"/>
            <person name="Kjaerbolling I."/>
            <person name="Vesth T."/>
            <person name="Frisvad J.C."/>
            <person name="Nybo J.L."/>
            <person name="Theobald S."/>
            <person name="Kildgaard S."/>
            <person name="Isbrandt T."/>
            <person name="Kuo A."/>
            <person name="Sato A."/>
            <person name="Lyhne E.K."/>
            <person name="Kogle M.E."/>
            <person name="Wiebenga A."/>
            <person name="Kun R.S."/>
            <person name="Lubbers R.J."/>
            <person name="Makela M.R."/>
            <person name="Barry K."/>
            <person name="Chovatia M."/>
            <person name="Clum A."/>
            <person name="Daum C."/>
            <person name="Haridas S."/>
            <person name="He G."/>
            <person name="LaButti K."/>
            <person name="Lipzen A."/>
            <person name="Mondo S."/>
            <person name="Riley R."/>
            <person name="Salamov A."/>
            <person name="Simmons B.A."/>
            <person name="Magnuson J.K."/>
            <person name="Henrissat B."/>
            <person name="Mortensen U.H."/>
            <person name="Larsen T.O."/>
            <person name="Devries R.P."/>
            <person name="Grigoriev I.V."/>
            <person name="Machida M."/>
            <person name="Baker S.E."/>
            <person name="Andersen M.R."/>
        </authorList>
    </citation>
    <scope>NUCLEOTIDE SEQUENCE [LARGE SCALE GENOMIC DNA]</scope>
    <source>
        <strain evidence="2 3">CBS 117625</strain>
    </source>
</reference>
<dbReference type="AlphaFoldDB" id="A0A5N6STJ6"/>
<feature type="compositionally biased region" description="Basic and acidic residues" evidence="1">
    <location>
        <begin position="1"/>
        <end position="10"/>
    </location>
</feature>
<evidence type="ECO:0000313" key="2">
    <source>
        <dbReference type="EMBL" id="KAE8137149.1"/>
    </source>
</evidence>
<gene>
    <name evidence="2" type="ORF">BDV38DRAFT_283261</name>
</gene>